<evidence type="ECO:0000313" key="2">
    <source>
        <dbReference type="EMBL" id="SFF32656.1"/>
    </source>
</evidence>
<accession>A0A1I2HVA7</accession>
<dbReference type="Proteomes" id="UP000181942">
    <property type="component" value="Unassembled WGS sequence"/>
</dbReference>
<evidence type="ECO:0000313" key="3">
    <source>
        <dbReference type="Proteomes" id="UP000181942"/>
    </source>
</evidence>
<dbReference type="Gene3D" id="1.20.120.520">
    <property type="entry name" value="nmb1532 protein domain like"/>
    <property type="match status" value="1"/>
</dbReference>
<dbReference type="OrthoDB" id="5197650at2"/>
<dbReference type="InterPro" id="IPR012312">
    <property type="entry name" value="Hemerythrin-like"/>
</dbReference>
<proteinExistence type="predicted"/>
<reference evidence="2 3" key="1">
    <citation type="submission" date="2016-10" db="EMBL/GenBank/DDBJ databases">
        <authorList>
            <person name="de Groot N.N."/>
        </authorList>
    </citation>
    <scope>NUCLEOTIDE SEQUENCE [LARGE SCALE GENOMIC DNA]</scope>
    <source>
        <strain evidence="2 3">OK461</strain>
    </source>
</reference>
<dbReference type="RefSeq" id="WP_075028157.1">
    <property type="nucleotide sequence ID" value="NZ_FONR01000005.1"/>
</dbReference>
<sequence>MTTEAAAGTVDLTVMYAAHDAFRRDLERLGDAAAGGTAFTPQVRAGWDNFRHQLHIHHTAEDSDLWPRVERKVAGRPRDVALLAEMEAEHALLDPRLTAVDAALEDRSAELPALVRSLASTLDDHLAHEEESALPLIREVLTPADWGAFTGRIRKTQGVRGAALFVPWIVDGAPPADRARFLGALPPPVRVLNKLFWEAGYRRRGLWAA</sequence>
<feature type="domain" description="Hemerythrin-like" evidence="1">
    <location>
        <begin position="13"/>
        <end position="137"/>
    </location>
</feature>
<protein>
    <submittedName>
        <fullName evidence="2">Hemerythrin HHE cation binding domain-containing protein</fullName>
    </submittedName>
</protein>
<dbReference type="EMBL" id="FONR01000005">
    <property type="protein sequence ID" value="SFF32656.1"/>
    <property type="molecule type" value="Genomic_DNA"/>
</dbReference>
<dbReference type="Pfam" id="PF01814">
    <property type="entry name" value="Hemerythrin"/>
    <property type="match status" value="1"/>
</dbReference>
<name>A0A1I2HVA7_9ACTN</name>
<dbReference type="AlphaFoldDB" id="A0A1I2HVA7"/>
<gene>
    <name evidence="2" type="ORF">SAMN02787118_105372</name>
</gene>
<organism evidence="2 3">
    <name type="scientific">Streptomyces mirabilis</name>
    <dbReference type="NCBI Taxonomy" id="68239"/>
    <lineage>
        <taxon>Bacteria</taxon>
        <taxon>Bacillati</taxon>
        <taxon>Actinomycetota</taxon>
        <taxon>Actinomycetes</taxon>
        <taxon>Kitasatosporales</taxon>
        <taxon>Streptomycetaceae</taxon>
        <taxon>Streptomyces</taxon>
    </lineage>
</organism>
<evidence type="ECO:0000259" key="1">
    <source>
        <dbReference type="Pfam" id="PF01814"/>
    </source>
</evidence>
<dbReference type="CDD" id="cd12108">
    <property type="entry name" value="Hr-like"/>
    <property type="match status" value="1"/>
</dbReference>